<sequence length="116" mass="13353">MFKQQIHSSLSIWLTPVFSTPLAKSFIPSHRCYIKSNQTSSGFVFTNLSSQVRLVSLCFQEVLNRSNRCNSSPCQEKKKRKSRVKGVIRVPAVISKMENILANEYSWRKYGQNHSK</sequence>
<organism evidence="2 3">
    <name type="scientific">Eruca vesicaria subsp. sativa</name>
    <name type="common">Garden rocket</name>
    <name type="synonym">Eruca sativa</name>
    <dbReference type="NCBI Taxonomy" id="29727"/>
    <lineage>
        <taxon>Eukaryota</taxon>
        <taxon>Viridiplantae</taxon>
        <taxon>Streptophyta</taxon>
        <taxon>Embryophyta</taxon>
        <taxon>Tracheophyta</taxon>
        <taxon>Spermatophyta</taxon>
        <taxon>Magnoliopsida</taxon>
        <taxon>eudicotyledons</taxon>
        <taxon>Gunneridae</taxon>
        <taxon>Pentapetalae</taxon>
        <taxon>rosids</taxon>
        <taxon>malvids</taxon>
        <taxon>Brassicales</taxon>
        <taxon>Brassicaceae</taxon>
        <taxon>Brassiceae</taxon>
        <taxon>Eruca</taxon>
    </lineage>
</organism>
<dbReference type="InterPro" id="IPR018872">
    <property type="entry name" value="Zn-cluster-dom"/>
</dbReference>
<gene>
    <name evidence="2" type="ORF">ERUC_LOCUS2340</name>
</gene>
<dbReference type="Pfam" id="PF10533">
    <property type="entry name" value="Plant_zn_clust"/>
    <property type="match status" value="1"/>
</dbReference>
<keyword evidence="3" id="KW-1185">Reference proteome</keyword>
<reference evidence="2 3" key="1">
    <citation type="submission" date="2022-03" db="EMBL/GenBank/DDBJ databases">
        <authorList>
            <person name="Macdonald S."/>
            <person name="Ahmed S."/>
            <person name="Newling K."/>
        </authorList>
    </citation>
    <scope>NUCLEOTIDE SEQUENCE [LARGE SCALE GENOMIC DNA]</scope>
</reference>
<protein>
    <recommendedName>
        <fullName evidence="1">Zn-cluster domain-containing protein</fullName>
    </recommendedName>
</protein>
<accession>A0ABC8ISR1</accession>
<proteinExistence type="predicted"/>
<name>A0ABC8ISR1_ERUVS</name>
<dbReference type="AlphaFoldDB" id="A0ABC8ISR1"/>
<evidence type="ECO:0000313" key="3">
    <source>
        <dbReference type="Proteomes" id="UP001642260"/>
    </source>
</evidence>
<dbReference type="EMBL" id="CAKOAT010052710">
    <property type="protein sequence ID" value="CAH8298303.1"/>
    <property type="molecule type" value="Genomic_DNA"/>
</dbReference>
<evidence type="ECO:0000259" key="1">
    <source>
        <dbReference type="Pfam" id="PF10533"/>
    </source>
</evidence>
<comment type="caution">
    <text evidence="2">The sequence shown here is derived from an EMBL/GenBank/DDBJ whole genome shotgun (WGS) entry which is preliminary data.</text>
</comment>
<feature type="non-terminal residue" evidence="2">
    <location>
        <position position="116"/>
    </location>
</feature>
<dbReference type="Proteomes" id="UP001642260">
    <property type="component" value="Unassembled WGS sequence"/>
</dbReference>
<evidence type="ECO:0000313" key="2">
    <source>
        <dbReference type="EMBL" id="CAH8298303.1"/>
    </source>
</evidence>
<feature type="domain" description="Zn-cluster" evidence="1">
    <location>
        <begin position="66"/>
        <end position="97"/>
    </location>
</feature>